<name>A0AAU7E1E2_9VIRU</name>
<protein>
    <submittedName>
        <fullName evidence="19">ORF1a protein</fullName>
    </submittedName>
</protein>
<evidence type="ECO:0000256" key="6">
    <source>
        <dbReference type="ARBA" id="ARBA00022692"/>
    </source>
</evidence>
<dbReference type="Pfam" id="PF19416">
    <property type="entry name" value="Astro_VPg"/>
    <property type="match status" value="1"/>
</dbReference>
<reference evidence="19" key="2">
    <citation type="submission" date="2024-02" db="EMBL/GenBank/DDBJ databases">
        <authorList>
            <person name="Hu B."/>
        </authorList>
    </citation>
    <scope>NUCLEOTIDE SEQUENCE</scope>
    <source>
        <strain evidence="19">20A/Kenya/RNALIV2211/2016</strain>
    </source>
</reference>
<feature type="region of interest" description="Disordered" evidence="17">
    <location>
        <begin position="673"/>
        <end position="696"/>
    </location>
</feature>
<feature type="transmembrane region" description="Helical" evidence="18">
    <location>
        <begin position="297"/>
        <end position="320"/>
    </location>
</feature>
<keyword evidence="7" id="KW-0688">Ribosomal frameshifting</keyword>
<dbReference type="GO" id="GO:0006508">
    <property type="term" value="P:proteolysis"/>
    <property type="evidence" value="ECO:0007669"/>
    <property type="project" value="UniProtKB-KW"/>
</dbReference>
<evidence type="ECO:0000256" key="13">
    <source>
        <dbReference type="ARBA" id="ARBA00023136"/>
    </source>
</evidence>
<keyword evidence="3" id="KW-0191">Covalent protein-RNA linkage</keyword>
<evidence type="ECO:0000256" key="17">
    <source>
        <dbReference type="SAM" id="MobiDB-lite"/>
    </source>
</evidence>
<keyword evidence="9" id="KW-0720">Serine protease</keyword>
<dbReference type="Gene3D" id="2.40.10.10">
    <property type="entry name" value="Trypsin-like serine proteases"/>
    <property type="match status" value="2"/>
</dbReference>
<dbReference type="Pfam" id="PF13365">
    <property type="entry name" value="Trypsin_2"/>
    <property type="match status" value="1"/>
</dbReference>
<dbReference type="GO" id="GO:0008236">
    <property type="term" value="F:serine-type peptidase activity"/>
    <property type="evidence" value="ECO:0007669"/>
    <property type="project" value="UniProtKB-KW"/>
</dbReference>
<keyword evidence="11" id="KW-0693">Viral RNA replication</keyword>
<evidence type="ECO:0000256" key="11">
    <source>
        <dbReference type="ARBA" id="ARBA00022953"/>
    </source>
</evidence>
<evidence type="ECO:0000256" key="1">
    <source>
        <dbReference type="ARBA" id="ARBA00004301"/>
    </source>
</evidence>
<dbReference type="InterPro" id="IPR009003">
    <property type="entry name" value="Peptidase_S1_PA"/>
</dbReference>
<dbReference type="GO" id="GO:0033644">
    <property type="term" value="C:host cell membrane"/>
    <property type="evidence" value="ECO:0007669"/>
    <property type="project" value="UniProtKB-SubCell"/>
</dbReference>
<evidence type="ECO:0000256" key="14">
    <source>
        <dbReference type="ARBA" id="ARBA00045910"/>
    </source>
</evidence>
<evidence type="ECO:0000313" key="19">
    <source>
        <dbReference type="EMBL" id="XBH23952.1"/>
    </source>
</evidence>
<evidence type="ECO:0000256" key="4">
    <source>
        <dbReference type="ARBA" id="ARBA00022553"/>
    </source>
</evidence>
<dbReference type="GO" id="GO:0075523">
    <property type="term" value="P:viral translational frameshifting"/>
    <property type="evidence" value="ECO:0007669"/>
    <property type="project" value="UniProtKB-KW"/>
</dbReference>
<evidence type="ECO:0000256" key="12">
    <source>
        <dbReference type="ARBA" id="ARBA00022989"/>
    </source>
</evidence>
<comment type="function">
    <text evidence="14">Responsible for the cleavage of the polyprotein into functional products.</text>
</comment>
<keyword evidence="10" id="KW-1043">Host membrane</keyword>
<evidence type="ECO:0000256" key="7">
    <source>
        <dbReference type="ARBA" id="ARBA00022758"/>
    </source>
</evidence>
<evidence type="ECO:0000256" key="9">
    <source>
        <dbReference type="ARBA" id="ARBA00022825"/>
    </source>
</evidence>
<feature type="transmembrane region" description="Helical" evidence="18">
    <location>
        <begin position="257"/>
        <end position="276"/>
    </location>
</feature>
<organism evidence="19">
    <name type="scientific">Aethomys rat astrovirus</name>
    <dbReference type="NCBI Taxonomy" id="3141853"/>
    <lineage>
        <taxon>Viruses</taxon>
        <taxon>Riboviria</taxon>
        <taxon>Orthornavirae</taxon>
        <taxon>Pisuviricota</taxon>
        <taxon>Stelpaviricetes</taxon>
        <taxon>Stellavirales</taxon>
        <taxon>Astroviridae</taxon>
    </lineage>
</organism>
<dbReference type="EMBL" id="PP711883">
    <property type="protein sequence ID" value="XBH23952.1"/>
    <property type="molecule type" value="Genomic_RNA"/>
</dbReference>
<keyword evidence="8" id="KW-0378">Hydrolase</keyword>
<dbReference type="InterPro" id="IPR045836">
    <property type="entry name" value="Astro_VPg"/>
</dbReference>
<comment type="subunit">
    <text evidence="2">Monomer.</text>
</comment>
<keyword evidence="4" id="KW-0597">Phosphoprotein</keyword>
<feature type="region of interest" description="Disordered" evidence="17">
    <location>
        <begin position="844"/>
        <end position="884"/>
    </location>
</feature>
<evidence type="ECO:0000256" key="16">
    <source>
        <dbReference type="SAM" id="Coils"/>
    </source>
</evidence>
<keyword evidence="5" id="KW-0645">Protease</keyword>
<keyword evidence="16" id="KW-0175">Coiled coil</keyword>
<sequence>MASFQRCYSSKVDAATNAGNYLARLQVGENAIYQLRKIPEHRPESPWSIHSTPRHLIYPSTDMNPRNRVITASSVTVNNEWVTYVWENGSWQQTATAPDDKNVILVCALFNEKHRLAEENSGLKVRIQDLEVQLTTLRHAYERVAPIPRRRSWFWVIFAFLCLFVSLFVQAGAMETTSTTRSFDPEEVLRLNEDLDAFIEKAMRVNWTRSITEHHFTVLTTSAQTWYKILMNDIYTRYSDMQVAEHRRLFMSIITNMAPWSWEICAIALACATIYTGKNVMQNLVYLIIASLTRMRFMLLAIAPLQTAYTTFVTGFLSVLFVGDPILAVALSILHCFGFAVVGLFLADTEYLLNLRACCAITLVYTGYWVLETLSIPTTVVTGLVVAWRVTRLLSMIPPNTIEVRDVSGKVVGKVSGLSGPLFRFTQSLRTHFKNPFQQVRTKVAPLARVNPAALCHISTNDGSKGTGFFCANYIVTAGHVVGTHAVVTVNYLGKNYNATVKRKPEEKDMALLEIPSSLQSTPRLKVSKTHKCEWVCLCAPSGEGAYLTSVVEGHEHDGTYSYAVPTRDGMSGAPLLDVDGHVIGIHQTNTGYTGGAIRLDLNDVVDPPKHDGQMADLKAEIANLRKQLEEKNSKEMQQCAFGESDIVNLVRAAMQREMAVLRDEINNTFAQKKKGKTKHGRGRRHATGARTKKKKVPMFTEEEYQEMLDEGLDPDQIRALAEELYDQEIGFPEWSDPEDEEDVDEWWFAGDTFSADVRDLGSDHEDDYHQRCVDYHQKMKIPLIDYLVKHWTKESVKDMLESVPPSEAAPLAPVLKYVKEAVDSGDAVKTTVGVACLDRALTSAGRAPVSDSLDYTQRVRPKNGKRGPQGPQKQTLEHGKKKQ</sequence>
<dbReference type="Pfam" id="PF19415">
    <property type="entry name" value="Astro_1A"/>
    <property type="match status" value="1"/>
</dbReference>
<evidence type="ECO:0000256" key="15">
    <source>
        <dbReference type="ARBA" id="ARBA00047383"/>
    </source>
</evidence>
<dbReference type="InterPro" id="IPR045835">
    <property type="entry name" value="Astro_1A"/>
</dbReference>
<keyword evidence="12 18" id="KW-1133">Transmembrane helix</keyword>
<evidence type="ECO:0000256" key="18">
    <source>
        <dbReference type="SAM" id="Phobius"/>
    </source>
</evidence>
<dbReference type="InterPro" id="IPR043504">
    <property type="entry name" value="Peptidase_S1_PA_chymotrypsin"/>
</dbReference>
<evidence type="ECO:0000256" key="2">
    <source>
        <dbReference type="ARBA" id="ARBA00011245"/>
    </source>
</evidence>
<evidence type="ECO:0000256" key="10">
    <source>
        <dbReference type="ARBA" id="ARBA00022870"/>
    </source>
</evidence>
<feature type="transmembrane region" description="Helical" evidence="18">
    <location>
        <begin position="326"/>
        <end position="346"/>
    </location>
</feature>
<feature type="transmembrane region" description="Helical" evidence="18">
    <location>
        <begin position="153"/>
        <end position="173"/>
    </location>
</feature>
<evidence type="ECO:0000256" key="8">
    <source>
        <dbReference type="ARBA" id="ARBA00022801"/>
    </source>
</evidence>
<accession>A0AAU7E1E2</accession>
<keyword evidence="13 18" id="KW-0472">Membrane</keyword>
<keyword evidence="6 18" id="KW-0812">Transmembrane</keyword>
<proteinExistence type="predicted"/>
<reference evidence="19" key="1">
    <citation type="journal article" date="2024" name="Microbiome">
        <title>Substantial viral diversity in bats and rodents from East Africa: insights into evolution, recombination, and cocirculation.</title>
        <authorList>
            <person name="Wang D."/>
            <person name="Yang X."/>
            <person name="Ren Z."/>
            <person name="Hu B."/>
            <person name="Zhao H."/>
            <person name="Yang K."/>
            <person name="Shi P."/>
            <person name="Zhang Z."/>
            <person name="Feng Q."/>
            <person name="Nawenja C.V."/>
            <person name="Obanda V."/>
            <person name="Robert K."/>
            <person name="Nalikka B."/>
            <person name="Waruhiu C.N."/>
            <person name="Ochola G.O."/>
            <person name="Onyuok S.O."/>
            <person name="Ochieng H."/>
            <person name="Li B."/>
            <person name="Zhu Y."/>
            <person name="Si H."/>
            <person name="Yin J."/>
            <person name="Kristiansen K."/>
            <person name="Jin X."/>
            <person name="Xu X."/>
            <person name="Xiao M."/>
            <person name="Agwanda B."/>
            <person name="Ommeh S."/>
            <person name="Li J."/>
            <person name="Shi Z.L."/>
        </authorList>
    </citation>
    <scope>NUCLEOTIDE SEQUENCE</scope>
    <source>
        <strain evidence="19">20A/Kenya/RNALIV2211/2016</strain>
    </source>
</reference>
<evidence type="ECO:0000256" key="3">
    <source>
        <dbReference type="ARBA" id="ARBA00022520"/>
    </source>
</evidence>
<comment type="catalytic activity">
    <reaction evidence="15">
        <text>RNA(n) + a ribonucleoside 5'-triphosphate = RNA(n+1) + diphosphate</text>
        <dbReference type="Rhea" id="RHEA:21248"/>
        <dbReference type="Rhea" id="RHEA-COMP:14527"/>
        <dbReference type="Rhea" id="RHEA-COMP:17342"/>
        <dbReference type="ChEBI" id="CHEBI:33019"/>
        <dbReference type="ChEBI" id="CHEBI:61557"/>
        <dbReference type="ChEBI" id="CHEBI:140395"/>
    </reaction>
</comment>
<evidence type="ECO:0000256" key="5">
    <source>
        <dbReference type="ARBA" id="ARBA00022670"/>
    </source>
</evidence>
<feature type="coiled-coil region" evidence="16">
    <location>
        <begin position="615"/>
        <end position="672"/>
    </location>
</feature>
<comment type="subcellular location">
    <subcellularLocation>
        <location evidence="1">Host membrane</location>
        <topology evidence="1">Multi-pass membrane protein</topology>
    </subcellularLocation>
</comment>
<dbReference type="SUPFAM" id="SSF50494">
    <property type="entry name" value="Trypsin-like serine proteases"/>
    <property type="match status" value="1"/>
</dbReference>